<dbReference type="AlphaFoldDB" id="A0A5R9G881"/>
<dbReference type="InterPro" id="IPR050204">
    <property type="entry name" value="AraC_XylS_family_regulators"/>
</dbReference>
<dbReference type="SMART" id="SM00342">
    <property type="entry name" value="HTH_ARAC"/>
    <property type="match status" value="1"/>
</dbReference>
<organism evidence="6 7">
    <name type="scientific">Paenibacillus antri</name>
    <dbReference type="NCBI Taxonomy" id="2582848"/>
    <lineage>
        <taxon>Bacteria</taxon>
        <taxon>Bacillati</taxon>
        <taxon>Bacillota</taxon>
        <taxon>Bacilli</taxon>
        <taxon>Bacillales</taxon>
        <taxon>Paenibacillaceae</taxon>
        <taxon>Paenibacillus</taxon>
    </lineage>
</organism>
<dbReference type="Pfam" id="PF12833">
    <property type="entry name" value="HTH_18"/>
    <property type="match status" value="1"/>
</dbReference>
<evidence type="ECO:0000313" key="6">
    <source>
        <dbReference type="EMBL" id="TLS52627.1"/>
    </source>
</evidence>
<keyword evidence="2" id="KW-0238">DNA-binding</keyword>
<evidence type="ECO:0000256" key="2">
    <source>
        <dbReference type="ARBA" id="ARBA00023125"/>
    </source>
</evidence>
<evidence type="ECO:0000313" key="7">
    <source>
        <dbReference type="Proteomes" id="UP000309676"/>
    </source>
</evidence>
<comment type="caution">
    <text evidence="6">The sequence shown here is derived from an EMBL/GenBank/DDBJ whole genome shotgun (WGS) entry which is preliminary data.</text>
</comment>
<keyword evidence="4" id="KW-0804">Transcription</keyword>
<dbReference type="PROSITE" id="PS00041">
    <property type="entry name" value="HTH_ARAC_FAMILY_1"/>
    <property type="match status" value="1"/>
</dbReference>
<dbReference type="PROSITE" id="PS01124">
    <property type="entry name" value="HTH_ARAC_FAMILY_2"/>
    <property type="match status" value="1"/>
</dbReference>
<evidence type="ECO:0000256" key="1">
    <source>
        <dbReference type="ARBA" id="ARBA00023015"/>
    </source>
</evidence>
<dbReference type="GO" id="GO:0003700">
    <property type="term" value="F:DNA-binding transcription factor activity"/>
    <property type="evidence" value="ECO:0007669"/>
    <property type="project" value="InterPro"/>
</dbReference>
<dbReference type="SUPFAM" id="SSF46689">
    <property type="entry name" value="Homeodomain-like"/>
    <property type="match status" value="2"/>
</dbReference>
<dbReference type="PANTHER" id="PTHR46796">
    <property type="entry name" value="HTH-TYPE TRANSCRIPTIONAL ACTIVATOR RHAS-RELATED"/>
    <property type="match status" value="1"/>
</dbReference>
<gene>
    <name evidence="6" type="ORF">FE782_08295</name>
</gene>
<dbReference type="PANTHER" id="PTHR46796:SF7">
    <property type="entry name" value="ARAC FAMILY TRANSCRIPTIONAL REGULATOR"/>
    <property type="match status" value="1"/>
</dbReference>
<dbReference type="InterPro" id="IPR018062">
    <property type="entry name" value="HTH_AraC-typ_CS"/>
</dbReference>
<dbReference type="InterPro" id="IPR037923">
    <property type="entry name" value="HTH-like"/>
</dbReference>
<accession>A0A5R9G881</accession>
<feature type="domain" description="HTH araC/xylS-type" evidence="5">
    <location>
        <begin position="175"/>
        <end position="273"/>
    </location>
</feature>
<dbReference type="Gene3D" id="1.10.10.60">
    <property type="entry name" value="Homeodomain-like"/>
    <property type="match status" value="2"/>
</dbReference>
<dbReference type="Gene3D" id="2.60.120.10">
    <property type="entry name" value="Jelly Rolls"/>
    <property type="match status" value="1"/>
</dbReference>
<keyword evidence="3" id="KW-0010">Activator</keyword>
<keyword evidence="1" id="KW-0805">Transcription regulation</keyword>
<keyword evidence="7" id="KW-1185">Reference proteome</keyword>
<dbReference type="GO" id="GO:0043565">
    <property type="term" value="F:sequence-specific DNA binding"/>
    <property type="evidence" value="ECO:0007669"/>
    <property type="project" value="InterPro"/>
</dbReference>
<evidence type="ECO:0000256" key="3">
    <source>
        <dbReference type="ARBA" id="ARBA00023159"/>
    </source>
</evidence>
<dbReference type="InterPro" id="IPR003313">
    <property type="entry name" value="AraC-bd"/>
</dbReference>
<dbReference type="InterPro" id="IPR020449">
    <property type="entry name" value="Tscrpt_reg_AraC-type_HTH"/>
</dbReference>
<evidence type="ECO:0000259" key="5">
    <source>
        <dbReference type="PROSITE" id="PS01124"/>
    </source>
</evidence>
<dbReference type="RefSeq" id="WP_138193618.1">
    <property type="nucleotide sequence ID" value="NZ_VCIW01000004.1"/>
</dbReference>
<dbReference type="EMBL" id="VCIW01000004">
    <property type="protein sequence ID" value="TLS52627.1"/>
    <property type="molecule type" value="Genomic_DNA"/>
</dbReference>
<dbReference type="InterPro" id="IPR018060">
    <property type="entry name" value="HTH_AraC"/>
</dbReference>
<name>A0A5R9G881_9BACL</name>
<protein>
    <submittedName>
        <fullName evidence="6">Helix-turn-helix transcriptional regulator</fullName>
    </submittedName>
</protein>
<dbReference type="PRINTS" id="PR00032">
    <property type="entry name" value="HTHARAC"/>
</dbReference>
<dbReference type="OrthoDB" id="9791615at2"/>
<proteinExistence type="predicted"/>
<reference evidence="6 7" key="1">
    <citation type="submission" date="2019-05" db="EMBL/GenBank/DDBJ databases">
        <authorList>
            <person name="Narsing Rao M.P."/>
            <person name="Li W.J."/>
        </authorList>
    </citation>
    <scope>NUCLEOTIDE SEQUENCE [LARGE SCALE GENOMIC DNA]</scope>
    <source>
        <strain evidence="6 7">SYSU_K30003</strain>
    </source>
</reference>
<dbReference type="SUPFAM" id="SSF51215">
    <property type="entry name" value="Regulatory protein AraC"/>
    <property type="match status" value="1"/>
</dbReference>
<evidence type="ECO:0000256" key="4">
    <source>
        <dbReference type="ARBA" id="ARBA00023163"/>
    </source>
</evidence>
<dbReference type="Proteomes" id="UP000309676">
    <property type="component" value="Unassembled WGS sequence"/>
</dbReference>
<dbReference type="InterPro" id="IPR014710">
    <property type="entry name" value="RmlC-like_jellyroll"/>
</dbReference>
<sequence length="277" mass="31247">MPERLGAKLWMDSMTATCYSAKMYRLDYRWAIAPRKLNHNVLWYVREGRFTFAVDGESFRAESGDLAFLPANAVAASRAIGETIELCSVNFDAEIGFFPSKAWSDWVPVPAKQRAPERVRDAMSFMAELDASDAVTRRLTLQGHMLLLLGALIESALESGGRADDALPIADAQIAGIAEYIVCSGERMPSVAELCELARLGESQLRKRFKQATGMSPLQYVHFVKLEQAKRALERRDERVSDVARRLGFEDANYFSRLFKRWAGCSPQDYRERSRGF</sequence>
<dbReference type="InterPro" id="IPR009057">
    <property type="entry name" value="Homeodomain-like_sf"/>
</dbReference>
<dbReference type="Pfam" id="PF02311">
    <property type="entry name" value="AraC_binding"/>
    <property type="match status" value="1"/>
</dbReference>